<feature type="domain" description="AMP-dependent synthetase/ligase" evidence="2">
    <location>
        <begin position="19"/>
        <end position="359"/>
    </location>
</feature>
<proteinExistence type="predicted"/>
<dbReference type="InterPro" id="IPR050237">
    <property type="entry name" value="ATP-dep_AMP-bd_enzyme"/>
</dbReference>
<accession>A0A842I167</accession>
<dbReference type="InterPro" id="IPR020845">
    <property type="entry name" value="AMP-binding_CS"/>
</dbReference>
<evidence type="ECO:0000259" key="2">
    <source>
        <dbReference type="Pfam" id="PF00501"/>
    </source>
</evidence>
<feature type="region of interest" description="Disordered" evidence="1">
    <location>
        <begin position="1"/>
        <end position="22"/>
    </location>
</feature>
<dbReference type="Gene3D" id="3.40.50.12780">
    <property type="entry name" value="N-terminal domain of ligase-like"/>
    <property type="match status" value="1"/>
</dbReference>
<reference evidence="4 5" key="1">
    <citation type="submission" date="2020-08" db="EMBL/GenBank/DDBJ databases">
        <title>Draft genome sequence of Parasphingopyxis sp. GrpM-11.</title>
        <authorList>
            <person name="Oh J."/>
            <person name="Roh D.-H."/>
        </authorList>
    </citation>
    <scope>NUCLEOTIDE SEQUENCE [LARGE SCALE GENOMIC DNA]</scope>
    <source>
        <strain evidence="4 5">GrpM-11</strain>
    </source>
</reference>
<dbReference type="GO" id="GO:0016877">
    <property type="term" value="F:ligase activity, forming carbon-sulfur bonds"/>
    <property type="evidence" value="ECO:0007669"/>
    <property type="project" value="UniProtKB-ARBA"/>
</dbReference>
<evidence type="ECO:0000256" key="1">
    <source>
        <dbReference type="SAM" id="MobiDB-lite"/>
    </source>
</evidence>
<feature type="domain" description="AMP-binding enzyme C-terminal" evidence="3">
    <location>
        <begin position="418"/>
        <end position="491"/>
    </location>
</feature>
<protein>
    <submittedName>
        <fullName evidence="4">Acyl-CoA ligase (AMP-forming), exosortase A system-associated</fullName>
    </submittedName>
</protein>
<keyword evidence="4" id="KW-0436">Ligase</keyword>
<dbReference type="Pfam" id="PF00501">
    <property type="entry name" value="AMP-binding"/>
    <property type="match status" value="1"/>
</dbReference>
<dbReference type="InterPro" id="IPR025110">
    <property type="entry name" value="AMP-bd_C"/>
</dbReference>
<dbReference type="InterPro" id="IPR000873">
    <property type="entry name" value="AMP-dep_synth/lig_dom"/>
</dbReference>
<dbReference type="NCBIfam" id="TIGR03098">
    <property type="entry name" value="ligase_PEP_1"/>
    <property type="match status" value="1"/>
</dbReference>
<evidence type="ECO:0000313" key="4">
    <source>
        <dbReference type="EMBL" id="MBC2777930.1"/>
    </source>
</evidence>
<dbReference type="InterPro" id="IPR045851">
    <property type="entry name" value="AMP-bd_C_sf"/>
</dbReference>
<dbReference type="AlphaFoldDB" id="A0A842I167"/>
<sequence>MTKELINPQPSPIDHLTSRGEPGNPALADKAGMLDFAGLEAAVGALAAWLADQGLGEGDRVASWLAKTRLACLMPLAAARAGLVHVPVNPLLKHAQVAHILADSGAKMLIAGQSRLGSLEAGDLPVGCAAIDEKEARLAGDVMPPSAQDPQNLAAILYTSGSTGRPKGVMLSHANLWLGAVSVARYLDIASQDRTLCVLPLSFDYGQNQLFSSWYAGASVVPFDYLVPRDVMKAIGRHDATVLAGVPPLWVQLAELEWEPDIAAKLRILTNSGGKMPVPLVRKLRETFPNAALHSMYGLTEAFRSTTLDPALLDMMPESIGKAIPLAEIMVVTGEGAEAAPEEPGELVHAGPLVAQGYWQDPERTARRFKPAPAFSEYGGMAVWSGDTVVRDAEGFLRFVGRDDAMIKTAGNRISPSEIEDAAIASGKVAEACAFGVPDERLGQAIHLVVRPSGAEEDEALKRFLKAELPNFMQPSMIVWQKELPRNPNGKLDRTAIEEQFGTVGG</sequence>
<organism evidence="4 5">
    <name type="scientific">Parasphingopyxis marina</name>
    <dbReference type="NCBI Taxonomy" id="2761622"/>
    <lineage>
        <taxon>Bacteria</taxon>
        <taxon>Pseudomonadati</taxon>
        <taxon>Pseudomonadota</taxon>
        <taxon>Alphaproteobacteria</taxon>
        <taxon>Sphingomonadales</taxon>
        <taxon>Sphingomonadaceae</taxon>
        <taxon>Parasphingopyxis</taxon>
    </lineage>
</organism>
<evidence type="ECO:0000259" key="3">
    <source>
        <dbReference type="Pfam" id="PF13193"/>
    </source>
</evidence>
<dbReference type="InterPro" id="IPR017529">
    <property type="entry name" value="AcylCoA_ligase_PEP_1"/>
</dbReference>
<dbReference type="RefSeq" id="WP_185801229.1">
    <property type="nucleotide sequence ID" value="NZ_JACJVJ010000002.1"/>
</dbReference>
<dbReference type="PANTHER" id="PTHR43767:SF10">
    <property type="entry name" value="SURFACTIN SYNTHASE SUBUNIT 1"/>
    <property type="match status" value="1"/>
</dbReference>
<name>A0A842I167_9SPHN</name>
<dbReference type="SUPFAM" id="SSF56801">
    <property type="entry name" value="Acetyl-CoA synthetase-like"/>
    <property type="match status" value="1"/>
</dbReference>
<comment type="caution">
    <text evidence="4">The sequence shown here is derived from an EMBL/GenBank/DDBJ whole genome shotgun (WGS) entry which is preliminary data.</text>
</comment>
<evidence type="ECO:0000313" key="5">
    <source>
        <dbReference type="Proteomes" id="UP000564378"/>
    </source>
</evidence>
<dbReference type="Proteomes" id="UP000564378">
    <property type="component" value="Unassembled WGS sequence"/>
</dbReference>
<dbReference type="PROSITE" id="PS00455">
    <property type="entry name" value="AMP_BINDING"/>
    <property type="match status" value="1"/>
</dbReference>
<dbReference type="PANTHER" id="PTHR43767">
    <property type="entry name" value="LONG-CHAIN-FATTY-ACID--COA LIGASE"/>
    <property type="match status" value="1"/>
</dbReference>
<keyword evidence="5" id="KW-1185">Reference proteome</keyword>
<gene>
    <name evidence="4" type="ORF">H6P80_09875</name>
</gene>
<dbReference type="EMBL" id="JACJVJ010000002">
    <property type="protein sequence ID" value="MBC2777930.1"/>
    <property type="molecule type" value="Genomic_DNA"/>
</dbReference>
<dbReference type="Gene3D" id="3.30.300.30">
    <property type="match status" value="1"/>
</dbReference>
<dbReference type="Pfam" id="PF13193">
    <property type="entry name" value="AMP-binding_C"/>
    <property type="match status" value="1"/>
</dbReference>
<dbReference type="InterPro" id="IPR042099">
    <property type="entry name" value="ANL_N_sf"/>
</dbReference>